<evidence type="ECO:0000313" key="2">
    <source>
        <dbReference type="EMBL" id="KAF1969684.1"/>
    </source>
</evidence>
<reference evidence="2" key="1">
    <citation type="journal article" date="2020" name="Stud. Mycol.">
        <title>101 Dothideomycetes genomes: a test case for predicting lifestyles and emergence of pathogens.</title>
        <authorList>
            <person name="Haridas S."/>
            <person name="Albert R."/>
            <person name="Binder M."/>
            <person name="Bloem J."/>
            <person name="Labutti K."/>
            <person name="Salamov A."/>
            <person name="Andreopoulos B."/>
            <person name="Baker S."/>
            <person name="Barry K."/>
            <person name="Bills G."/>
            <person name="Bluhm B."/>
            <person name="Cannon C."/>
            <person name="Castanera R."/>
            <person name="Culley D."/>
            <person name="Daum C."/>
            <person name="Ezra D."/>
            <person name="Gonzalez J."/>
            <person name="Henrissat B."/>
            <person name="Kuo A."/>
            <person name="Liang C."/>
            <person name="Lipzen A."/>
            <person name="Lutzoni F."/>
            <person name="Magnuson J."/>
            <person name="Mondo S."/>
            <person name="Nolan M."/>
            <person name="Ohm R."/>
            <person name="Pangilinan J."/>
            <person name="Park H.-J."/>
            <person name="Ramirez L."/>
            <person name="Alfaro M."/>
            <person name="Sun H."/>
            <person name="Tritt A."/>
            <person name="Yoshinaga Y."/>
            <person name="Zwiers L.-H."/>
            <person name="Turgeon B."/>
            <person name="Goodwin S."/>
            <person name="Spatafora J."/>
            <person name="Crous P."/>
            <person name="Grigoriev I."/>
        </authorList>
    </citation>
    <scope>NUCLEOTIDE SEQUENCE</scope>
    <source>
        <strain evidence="2">CBS 107.79</strain>
    </source>
</reference>
<keyword evidence="3" id="KW-1185">Reference proteome</keyword>
<dbReference type="EMBL" id="ML976707">
    <property type="protein sequence ID" value="KAF1969684.1"/>
    <property type="molecule type" value="Genomic_DNA"/>
</dbReference>
<accession>A0A6A5UY67</accession>
<proteinExistence type="predicted"/>
<sequence length="178" mass="19978">MSTFVFGDSKRSLYNSFWDNSTGNALQNCSRNWTACGNSAPAPRLTELLPSYLSARRCESVYISHRKRQPPASRRSWVEHVCTRKDKRSSDAVSDASISYISLYSSRLFPCSVDLIPLYVLCPYECSPHLSWFCFISKDPHRPSRSPSGLRPSPGIGRTRPTSQSILDTPRQCAPGIL</sequence>
<feature type="region of interest" description="Disordered" evidence="1">
    <location>
        <begin position="141"/>
        <end position="167"/>
    </location>
</feature>
<evidence type="ECO:0000256" key="1">
    <source>
        <dbReference type="SAM" id="MobiDB-lite"/>
    </source>
</evidence>
<gene>
    <name evidence="2" type="ORF">BU23DRAFT_235816</name>
</gene>
<dbReference type="AlphaFoldDB" id="A0A6A5UY67"/>
<protein>
    <submittedName>
        <fullName evidence="2">Uncharacterized protein</fullName>
    </submittedName>
</protein>
<evidence type="ECO:0000313" key="3">
    <source>
        <dbReference type="Proteomes" id="UP000800036"/>
    </source>
</evidence>
<organism evidence="2 3">
    <name type="scientific">Bimuria novae-zelandiae CBS 107.79</name>
    <dbReference type="NCBI Taxonomy" id="1447943"/>
    <lineage>
        <taxon>Eukaryota</taxon>
        <taxon>Fungi</taxon>
        <taxon>Dikarya</taxon>
        <taxon>Ascomycota</taxon>
        <taxon>Pezizomycotina</taxon>
        <taxon>Dothideomycetes</taxon>
        <taxon>Pleosporomycetidae</taxon>
        <taxon>Pleosporales</taxon>
        <taxon>Massarineae</taxon>
        <taxon>Didymosphaeriaceae</taxon>
        <taxon>Bimuria</taxon>
    </lineage>
</organism>
<dbReference type="Proteomes" id="UP000800036">
    <property type="component" value="Unassembled WGS sequence"/>
</dbReference>
<feature type="compositionally biased region" description="Low complexity" evidence="1">
    <location>
        <begin position="145"/>
        <end position="158"/>
    </location>
</feature>
<name>A0A6A5UY67_9PLEO</name>